<keyword evidence="5 7" id="KW-0456">Lyase</keyword>
<dbReference type="Proteomes" id="UP000278804">
    <property type="component" value="Chromosome"/>
</dbReference>
<dbReference type="InterPro" id="IPR003770">
    <property type="entry name" value="MLTG-like"/>
</dbReference>
<dbReference type="GO" id="GO:0005886">
    <property type="term" value="C:plasma membrane"/>
    <property type="evidence" value="ECO:0007669"/>
    <property type="project" value="UniProtKB-SubCell"/>
</dbReference>
<protein>
    <recommendedName>
        <fullName evidence="7">Endolytic murein transglycosylase</fullName>
        <ecNumber evidence="7">4.2.2.29</ecNumber>
    </recommendedName>
    <alternativeName>
        <fullName evidence="7">Peptidoglycan lytic transglycosylase</fullName>
    </alternativeName>
    <alternativeName>
        <fullName evidence="7">Peptidoglycan polymerization terminase</fullName>
    </alternativeName>
</protein>
<proteinExistence type="inferred from homology"/>
<dbReference type="GO" id="GO:0009252">
    <property type="term" value="P:peptidoglycan biosynthetic process"/>
    <property type="evidence" value="ECO:0007669"/>
    <property type="project" value="UniProtKB-UniRule"/>
</dbReference>
<keyword evidence="4 7" id="KW-0472">Membrane</keyword>
<evidence type="ECO:0000256" key="4">
    <source>
        <dbReference type="ARBA" id="ARBA00023136"/>
    </source>
</evidence>
<accession>A0A3S8RLR9</accession>
<evidence type="ECO:0000313" key="9">
    <source>
        <dbReference type="Proteomes" id="UP000278804"/>
    </source>
</evidence>
<dbReference type="GO" id="GO:0071555">
    <property type="term" value="P:cell wall organization"/>
    <property type="evidence" value="ECO:0007669"/>
    <property type="project" value="UniProtKB-KW"/>
</dbReference>
<evidence type="ECO:0000256" key="3">
    <source>
        <dbReference type="ARBA" id="ARBA00022989"/>
    </source>
</evidence>
<comment type="subcellular location">
    <subcellularLocation>
        <location evidence="7">Cell membrane</location>
        <topology evidence="7">Single-pass membrane protein</topology>
    </subcellularLocation>
</comment>
<dbReference type="PANTHER" id="PTHR30518">
    <property type="entry name" value="ENDOLYTIC MUREIN TRANSGLYCOSYLASE"/>
    <property type="match status" value="1"/>
</dbReference>
<evidence type="ECO:0000256" key="2">
    <source>
        <dbReference type="ARBA" id="ARBA00022692"/>
    </source>
</evidence>
<dbReference type="Gene3D" id="3.30.1490.480">
    <property type="entry name" value="Endolytic murein transglycosylase"/>
    <property type="match status" value="1"/>
</dbReference>
<feature type="transmembrane region" description="Helical" evidence="7">
    <location>
        <begin position="12"/>
        <end position="29"/>
    </location>
</feature>
<dbReference type="RefSeq" id="WP_125164047.1">
    <property type="nucleotide sequence ID" value="NZ_CP034234.1"/>
</dbReference>
<comment type="function">
    <text evidence="7">Functions as a peptidoglycan terminase that cleaves nascent peptidoglycan strands endolytically to terminate their elongation.</text>
</comment>
<gene>
    <name evidence="7 8" type="primary">mltG</name>
    <name evidence="8" type="ORF">EEI45_02675</name>
</gene>
<dbReference type="EC" id="4.2.2.29" evidence="7"/>
<feature type="site" description="Important for catalytic activity" evidence="7">
    <location>
        <position position="241"/>
    </location>
</feature>
<dbReference type="GO" id="GO:0008932">
    <property type="term" value="F:lytic endotransglycosylase activity"/>
    <property type="evidence" value="ECO:0007669"/>
    <property type="project" value="UniProtKB-UniRule"/>
</dbReference>
<dbReference type="NCBIfam" id="TIGR00247">
    <property type="entry name" value="endolytic transglycosylase MltG"/>
    <property type="match status" value="1"/>
</dbReference>
<dbReference type="HAMAP" id="MF_02065">
    <property type="entry name" value="MltG"/>
    <property type="match status" value="1"/>
</dbReference>
<reference evidence="8 9" key="1">
    <citation type="journal article" date="2020" name="Int. J. Syst. Evol. Microbiol.">
        <title>Description of Erysipelothrix piscisicarius sp. nov., an emergent fish pathogen, and assessment of virulence using a tiger barb (Puntigrus tetrazona) infection model.</title>
        <authorList>
            <person name="Pomaranski E.K."/>
            <person name="Griffin M.J."/>
            <person name="Camus A.C."/>
            <person name="Armwood A.R."/>
            <person name="Shelley J."/>
            <person name="Waldbieser G.C."/>
            <person name="LaFrentz B.R."/>
            <person name="Garcia J.C."/>
            <person name="Yanong R."/>
            <person name="Soto E."/>
        </authorList>
    </citation>
    <scope>NUCLEOTIDE SEQUENCE [LARGE SCALE GENOMIC DNA]</scope>
    <source>
        <strain evidence="8 9">15TAL0474</strain>
    </source>
</reference>
<evidence type="ECO:0000256" key="1">
    <source>
        <dbReference type="ARBA" id="ARBA00022475"/>
    </source>
</evidence>
<dbReference type="KEGG" id="eri:EEI45_02675"/>
<comment type="catalytic activity">
    <reaction evidence="7">
        <text>a peptidoglycan chain = a peptidoglycan chain with N-acetyl-1,6-anhydromuramyl-[peptide] at the reducing end + a peptidoglycan chain with N-acetylglucosamine at the non-reducing end.</text>
        <dbReference type="EC" id="4.2.2.29"/>
    </reaction>
</comment>
<sequence length="359" mass="41670">MKDLEKKQRYVYLAAFMMLLFIVFVRGGARIKMSHDTLRKPATSESDVIVFLVTADDTLDTIAERLEGQGIVRSKKFFKKTMQRSTTQTIKPGNYFLDRSSTYEELANQLTNPENKVGREVDITFLPNDWAKDFAFKIGSIPNLKADDILASWSDPVYLKSLSKDYPFLTEAVFNPSLNVGLEGYFTPETYRFFTQTTVDAVTRRLLDQTLAFYQEHKALFESQKLSIHEIYTLASIINFETENFDDMKRVSGVFYNRLQSEMPLQSSVSVCYALYEYETWQQCESNTDIDSKFNTYQHLGLPIGPVMNPSQNALLAAMEPERHQYYYFVGDMKHHDVYFAETLPEHEYNVETYVDPYR</sequence>
<evidence type="ECO:0000256" key="5">
    <source>
        <dbReference type="ARBA" id="ARBA00023239"/>
    </source>
</evidence>
<evidence type="ECO:0000256" key="6">
    <source>
        <dbReference type="ARBA" id="ARBA00023316"/>
    </source>
</evidence>
<dbReference type="AlphaFoldDB" id="A0A3S8RLR9"/>
<keyword evidence="2 7" id="KW-0812">Transmembrane</keyword>
<name>A0A3S8RLR9_9FIRM</name>
<keyword evidence="6 7" id="KW-0961">Cell wall biogenesis/degradation</keyword>
<keyword evidence="9" id="KW-1185">Reference proteome</keyword>
<dbReference type="PANTHER" id="PTHR30518:SF2">
    <property type="entry name" value="ENDOLYTIC MUREIN TRANSGLYCOSYLASE"/>
    <property type="match status" value="1"/>
</dbReference>
<keyword evidence="1 7" id="KW-1003">Cell membrane</keyword>
<dbReference type="EMBL" id="CP034234">
    <property type="protein sequence ID" value="AZK43837.1"/>
    <property type="molecule type" value="Genomic_DNA"/>
</dbReference>
<dbReference type="Pfam" id="PF02618">
    <property type="entry name" value="YceG"/>
    <property type="match status" value="1"/>
</dbReference>
<keyword evidence="3 7" id="KW-1133">Transmembrane helix</keyword>
<comment type="similarity">
    <text evidence="7">Belongs to the transglycosylase MltG family.</text>
</comment>
<evidence type="ECO:0000256" key="7">
    <source>
        <dbReference type="HAMAP-Rule" id="MF_02065"/>
    </source>
</evidence>
<evidence type="ECO:0000313" key="8">
    <source>
        <dbReference type="EMBL" id="AZK43837.1"/>
    </source>
</evidence>
<organism evidence="8 9">
    <name type="scientific">Erysipelothrix piscisicarius</name>
    <dbReference type="NCBI Taxonomy" id="2485784"/>
    <lineage>
        <taxon>Bacteria</taxon>
        <taxon>Bacillati</taxon>
        <taxon>Bacillota</taxon>
        <taxon>Erysipelotrichia</taxon>
        <taxon>Erysipelotrichales</taxon>
        <taxon>Erysipelotrichaceae</taxon>
        <taxon>Erysipelothrix</taxon>
    </lineage>
</organism>